<dbReference type="RefSeq" id="WP_059031413.1">
    <property type="nucleotide sequence ID" value="NZ_DF976999.1"/>
</dbReference>
<dbReference type="InterPro" id="IPR055731">
    <property type="entry name" value="Pam3_gp33-like"/>
</dbReference>
<keyword evidence="3" id="KW-1185">Reference proteome</keyword>
<dbReference type="Pfam" id="PF23984">
    <property type="entry name" value="DUF7307"/>
    <property type="match status" value="1"/>
</dbReference>
<dbReference type="STRING" id="224999.GCA_001485475_00312"/>
<proteinExistence type="predicted"/>
<dbReference type="AlphaFoldDB" id="A0A0U9HCI8"/>
<gene>
    <name evidence="2" type="ORF">TSYNT_5156</name>
</gene>
<dbReference type="EMBL" id="DF976999">
    <property type="protein sequence ID" value="GAQ24330.1"/>
    <property type="molecule type" value="Genomic_DNA"/>
</dbReference>
<accession>A0A0U9HCI8</accession>
<feature type="coiled-coil region" evidence="1">
    <location>
        <begin position="14"/>
        <end position="48"/>
    </location>
</feature>
<evidence type="ECO:0000313" key="3">
    <source>
        <dbReference type="Proteomes" id="UP000062160"/>
    </source>
</evidence>
<name>A0A0U9HCI8_9FIRM</name>
<evidence type="ECO:0000313" key="2">
    <source>
        <dbReference type="EMBL" id="GAQ24330.1"/>
    </source>
</evidence>
<evidence type="ECO:0000256" key="1">
    <source>
        <dbReference type="SAM" id="Coils"/>
    </source>
</evidence>
<sequence length="146" mass="16332">MPQREVKAVSNNAMFELADRLKELRDAKKAAEEELKSINAEIDDVEYRLSELMISSETQNFTRAGTMFCLSTTTRASAAAGMKEELFDALRSKGFGELIYETVNTNSLSAFVKEQIAENGDELPDWLKGLVNVFEKTTVTVRKAAR</sequence>
<dbReference type="OrthoDB" id="1684420at2"/>
<keyword evidence="1" id="KW-0175">Coiled coil</keyword>
<reference evidence="2" key="1">
    <citation type="journal article" date="2016" name="Genome Announc.">
        <title>Draft Genome Sequence of the Syntrophic Lactate-Degrading Bacterium Tepidanaerobacter syntrophicus JLT.</title>
        <authorList>
            <person name="Matsuura N."/>
            <person name="Ohashi A."/>
            <person name="Tourlousse D.M."/>
            <person name="Sekiguchi Y."/>
        </authorList>
    </citation>
    <scope>NUCLEOTIDE SEQUENCE [LARGE SCALE GENOMIC DNA]</scope>
    <source>
        <strain evidence="2">JL</strain>
    </source>
</reference>
<organism evidence="2">
    <name type="scientific">Tepidanaerobacter syntrophicus</name>
    <dbReference type="NCBI Taxonomy" id="224999"/>
    <lineage>
        <taxon>Bacteria</taxon>
        <taxon>Bacillati</taxon>
        <taxon>Bacillota</taxon>
        <taxon>Clostridia</taxon>
        <taxon>Thermosediminibacterales</taxon>
        <taxon>Tepidanaerobacteraceae</taxon>
        <taxon>Tepidanaerobacter</taxon>
    </lineage>
</organism>
<protein>
    <submittedName>
        <fullName evidence="2">Uncharacterized protein</fullName>
    </submittedName>
</protein>
<dbReference type="Proteomes" id="UP000062160">
    <property type="component" value="Unassembled WGS sequence"/>
</dbReference>